<reference evidence="1" key="1">
    <citation type="journal article" date="2015" name="Nature">
        <title>Complex archaea that bridge the gap between prokaryotes and eukaryotes.</title>
        <authorList>
            <person name="Spang A."/>
            <person name="Saw J.H."/>
            <person name="Jorgensen S.L."/>
            <person name="Zaremba-Niedzwiedzka K."/>
            <person name="Martijn J."/>
            <person name="Lind A.E."/>
            <person name="van Eijk R."/>
            <person name="Schleper C."/>
            <person name="Guy L."/>
            <person name="Ettema T.J."/>
        </authorList>
    </citation>
    <scope>NUCLEOTIDE SEQUENCE</scope>
</reference>
<accession>A0A0F9FCX0</accession>
<dbReference type="EMBL" id="LAZR01033124">
    <property type="protein sequence ID" value="KKL48992.1"/>
    <property type="molecule type" value="Genomic_DNA"/>
</dbReference>
<organism evidence="1">
    <name type="scientific">marine sediment metagenome</name>
    <dbReference type="NCBI Taxonomy" id="412755"/>
    <lineage>
        <taxon>unclassified sequences</taxon>
        <taxon>metagenomes</taxon>
        <taxon>ecological metagenomes</taxon>
    </lineage>
</organism>
<proteinExistence type="predicted"/>
<evidence type="ECO:0000313" key="1">
    <source>
        <dbReference type="EMBL" id="KKL48992.1"/>
    </source>
</evidence>
<comment type="caution">
    <text evidence="1">The sequence shown here is derived from an EMBL/GenBank/DDBJ whole genome shotgun (WGS) entry which is preliminary data.</text>
</comment>
<gene>
    <name evidence="1" type="ORF">LCGC14_2319970</name>
</gene>
<dbReference type="AlphaFoldDB" id="A0A0F9FCX0"/>
<protein>
    <submittedName>
        <fullName evidence="1">Uncharacterized protein</fullName>
    </submittedName>
</protein>
<sequence length="89" mass="10066">MVTERRTHINFPRGRKLTLVDEPLDPEFHTVRWGKEGLVGSIDENEGIITIDPSLPGDVASAVQLFMAKELGFDIEELAGFQVQFKRVR</sequence>
<name>A0A0F9FCX0_9ZZZZ</name>